<proteinExistence type="predicted"/>
<accession>A0A9X0H224</accession>
<dbReference type="AlphaFoldDB" id="A0A9X0H224"/>
<gene>
    <name evidence="1" type="ORF">ALO73_01813</name>
</gene>
<evidence type="ECO:0000313" key="2">
    <source>
        <dbReference type="Proteomes" id="UP000050345"/>
    </source>
</evidence>
<organism evidence="1 2">
    <name type="scientific">Pseudomonas syringae pv. daphniphylli</name>
    <dbReference type="NCBI Taxonomy" id="264455"/>
    <lineage>
        <taxon>Bacteria</taxon>
        <taxon>Pseudomonadati</taxon>
        <taxon>Pseudomonadota</taxon>
        <taxon>Gammaproteobacteria</taxon>
        <taxon>Pseudomonadales</taxon>
        <taxon>Pseudomonadaceae</taxon>
        <taxon>Pseudomonas</taxon>
        <taxon>Pseudomonas syringae</taxon>
    </lineage>
</organism>
<name>A0A9X0H224_PSESX</name>
<comment type="caution">
    <text evidence="1">The sequence shown here is derived from an EMBL/GenBank/DDBJ whole genome shotgun (WGS) entry which is preliminary data.</text>
</comment>
<protein>
    <submittedName>
        <fullName evidence="1">Transposase</fullName>
    </submittedName>
</protein>
<dbReference type="Proteomes" id="UP000050345">
    <property type="component" value="Unassembled WGS sequence"/>
</dbReference>
<evidence type="ECO:0000313" key="1">
    <source>
        <dbReference type="EMBL" id="KPX09684.1"/>
    </source>
</evidence>
<reference evidence="1 2" key="1">
    <citation type="submission" date="2015-09" db="EMBL/GenBank/DDBJ databases">
        <title>Genome announcement of multiple Pseudomonas syringae strains.</title>
        <authorList>
            <person name="Thakur S."/>
            <person name="Wang P.W."/>
            <person name="Gong Y."/>
            <person name="Weir B.S."/>
            <person name="Guttman D.S."/>
        </authorList>
    </citation>
    <scope>NUCLEOTIDE SEQUENCE [LARGE SCALE GENOMIC DNA]</scope>
    <source>
        <strain evidence="1 2">ICMP9757</strain>
    </source>
</reference>
<sequence>MCMEKRGSARKGLPVVHTRAAGVDIGSRFHVVAVPAHLAESPVQTFNAFTAELDRIAD</sequence>
<dbReference type="EMBL" id="LJQF01000294">
    <property type="protein sequence ID" value="KPX09684.1"/>
    <property type="molecule type" value="Genomic_DNA"/>
</dbReference>